<comment type="caution">
    <text evidence="11">The sequence shown here is derived from an EMBL/GenBank/DDBJ whole genome shotgun (WGS) entry which is preliminary data.</text>
</comment>
<keyword evidence="10" id="KW-0732">Signal</keyword>
<dbReference type="EMBL" id="MU157826">
    <property type="protein sequence ID" value="KAF9534495.1"/>
    <property type="molecule type" value="Genomic_DNA"/>
</dbReference>
<dbReference type="PANTHER" id="PTHR43301:SF3">
    <property type="entry name" value="ARABINAN ENDO-1,5-ALPHA-L-ARABINOSIDASE A-RELATED"/>
    <property type="match status" value="1"/>
</dbReference>
<proteinExistence type="inferred from homology"/>
<dbReference type="EC" id="3.2.1.99" evidence="4 7"/>
<comment type="pathway">
    <text evidence="2 7">Glycan metabolism; L-arabinan degradation.</text>
</comment>
<keyword evidence="12" id="KW-1185">Reference proteome</keyword>
<evidence type="ECO:0000256" key="4">
    <source>
        <dbReference type="ARBA" id="ARBA00012586"/>
    </source>
</evidence>
<dbReference type="AlphaFoldDB" id="A0A9P6ESA6"/>
<gene>
    <name evidence="11" type="ORF">CPB83DRAFT_338792</name>
</gene>
<keyword evidence="5 7" id="KW-0378">Hydrolase</keyword>
<evidence type="ECO:0000256" key="3">
    <source>
        <dbReference type="ARBA" id="ARBA00009865"/>
    </source>
</evidence>
<sequence length="321" mass="34549">MHWPSLTAALLTLVTSVHAVVGPGVVTGDTSIHDPTLCKDNAGTYYLLGTAAGIDIKTSKDRTNWTYLGKMFPNGASWTDKYTGKANGDIWAPDCTYINGVFWVYYSASSFGSQNSAVFLSKSTTGQPGSWSNEGLIISTTSSNDYNAIDPNLFIDGSNWYLSLGSWWTGIKLLSLNPSTGKASSTSLTSLASHNNGIEASNIFKYGSYYYLFTSWDQCCNGVSSTYNIRVGRSSKVNGPYVDKSGVALTSAGGTLLLGTHDKIYGPGGQDLMTDGDGPILIYHYYTTGLPQLGINRLDFSSGWPYAYRSLCEANISYPAP</sequence>
<dbReference type="SUPFAM" id="SSF75005">
    <property type="entry name" value="Arabinanase/levansucrase/invertase"/>
    <property type="match status" value="1"/>
</dbReference>
<feature type="active site" description="Proton acceptor" evidence="8">
    <location>
        <position position="34"/>
    </location>
</feature>
<evidence type="ECO:0000313" key="11">
    <source>
        <dbReference type="EMBL" id="KAF9534495.1"/>
    </source>
</evidence>
<feature type="site" description="Important for catalytic activity, responsible for pKa modulation of the active site Glu and correct orientation of both the proton donor and substrate" evidence="9">
    <location>
        <position position="150"/>
    </location>
</feature>
<name>A0A9P6ESA6_9AGAR</name>
<dbReference type="GO" id="GO:0046558">
    <property type="term" value="F:arabinan endo-1,5-alpha-L-arabinosidase activity"/>
    <property type="evidence" value="ECO:0007669"/>
    <property type="project" value="UniProtKB-EC"/>
</dbReference>
<comment type="similarity">
    <text evidence="3 7">Belongs to the glycosyl hydrolase 43 family.</text>
</comment>
<evidence type="ECO:0000256" key="6">
    <source>
        <dbReference type="ARBA" id="ARBA00023295"/>
    </source>
</evidence>
<dbReference type="Proteomes" id="UP000807306">
    <property type="component" value="Unassembled WGS sequence"/>
</dbReference>
<evidence type="ECO:0000256" key="10">
    <source>
        <dbReference type="SAM" id="SignalP"/>
    </source>
</evidence>
<comment type="catalytic activity">
    <reaction evidence="1 7">
        <text>Endohydrolysis of (1-&gt;5)-alpha-arabinofuranosidic linkages in (1-&gt;5)-arabinans.</text>
        <dbReference type="EC" id="3.2.1.99"/>
    </reaction>
</comment>
<feature type="chain" id="PRO_5040481045" description="Arabinan endo-1,5-alpha-L-arabinosidase" evidence="10">
    <location>
        <begin position="20"/>
        <end position="321"/>
    </location>
</feature>
<feature type="active site" description="Proton donor" evidence="8">
    <location>
        <position position="199"/>
    </location>
</feature>
<dbReference type="CDD" id="cd08998">
    <property type="entry name" value="GH43_Arb43a-like"/>
    <property type="match status" value="1"/>
</dbReference>
<organism evidence="11 12">
    <name type="scientific">Crepidotus variabilis</name>
    <dbReference type="NCBI Taxonomy" id="179855"/>
    <lineage>
        <taxon>Eukaryota</taxon>
        <taxon>Fungi</taxon>
        <taxon>Dikarya</taxon>
        <taxon>Basidiomycota</taxon>
        <taxon>Agaricomycotina</taxon>
        <taxon>Agaricomycetes</taxon>
        <taxon>Agaricomycetidae</taxon>
        <taxon>Agaricales</taxon>
        <taxon>Agaricineae</taxon>
        <taxon>Crepidotaceae</taxon>
        <taxon>Crepidotus</taxon>
    </lineage>
</organism>
<dbReference type="PIRSF" id="PIRSF026534">
    <property type="entry name" value="Endo_alpha-L-arabinosidase"/>
    <property type="match status" value="1"/>
</dbReference>
<dbReference type="PANTHER" id="PTHR43301">
    <property type="entry name" value="ARABINAN ENDO-1,5-ALPHA-L-ARABINOSIDASE"/>
    <property type="match status" value="1"/>
</dbReference>
<dbReference type="Gene3D" id="2.115.10.20">
    <property type="entry name" value="Glycosyl hydrolase domain, family 43"/>
    <property type="match status" value="1"/>
</dbReference>
<accession>A0A9P6ESA6</accession>
<evidence type="ECO:0000256" key="7">
    <source>
        <dbReference type="PIRNR" id="PIRNR026534"/>
    </source>
</evidence>
<protein>
    <recommendedName>
        <fullName evidence="4 7">Arabinan endo-1,5-alpha-L-arabinosidase</fullName>
        <ecNumber evidence="4 7">3.2.1.99</ecNumber>
    </recommendedName>
</protein>
<dbReference type="InterPro" id="IPR006710">
    <property type="entry name" value="Glyco_hydro_43"/>
</dbReference>
<dbReference type="GO" id="GO:0005975">
    <property type="term" value="P:carbohydrate metabolic process"/>
    <property type="evidence" value="ECO:0007669"/>
    <property type="project" value="InterPro"/>
</dbReference>
<dbReference type="Pfam" id="PF04616">
    <property type="entry name" value="Glyco_hydro_43"/>
    <property type="match status" value="1"/>
</dbReference>
<dbReference type="InterPro" id="IPR023296">
    <property type="entry name" value="Glyco_hydro_beta-prop_sf"/>
</dbReference>
<reference evidence="11" key="1">
    <citation type="submission" date="2020-11" db="EMBL/GenBank/DDBJ databases">
        <authorList>
            <consortium name="DOE Joint Genome Institute"/>
            <person name="Ahrendt S."/>
            <person name="Riley R."/>
            <person name="Andreopoulos W."/>
            <person name="Labutti K."/>
            <person name="Pangilinan J."/>
            <person name="Ruiz-Duenas F.J."/>
            <person name="Barrasa J.M."/>
            <person name="Sanchez-Garcia M."/>
            <person name="Camarero S."/>
            <person name="Miyauchi S."/>
            <person name="Serrano A."/>
            <person name="Linde D."/>
            <person name="Babiker R."/>
            <person name="Drula E."/>
            <person name="Ayuso-Fernandez I."/>
            <person name="Pacheco R."/>
            <person name="Padilla G."/>
            <person name="Ferreira P."/>
            <person name="Barriuso J."/>
            <person name="Kellner H."/>
            <person name="Castanera R."/>
            <person name="Alfaro M."/>
            <person name="Ramirez L."/>
            <person name="Pisabarro A.G."/>
            <person name="Kuo A."/>
            <person name="Tritt A."/>
            <person name="Lipzen A."/>
            <person name="He G."/>
            <person name="Yan M."/>
            <person name="Ng V."/>
            <person name="Cullen D."/>
            <person name="Martin F."/>
            <person name="Rosso M.-N."/>
            <person name="Henrissat B."/>
            <person name="Hibbett D."/>
            <person name="Martinez A.T."/>
            <person name="Grigoriev I.V."/>
        </authorList>
    </citation>
    <scope>NUCLEOTIDE SEQUENCE</scope>
    <source>
        <strain evidence="11">CBS 506.95</strain>
    </source>
</reference>
<dbReference type="InterPro" id="IPR016840">
    <property type="entry name" value="Glyco_hydro_43_endo_a_Ara-ase"/>
</dbReference>
<evidence type="ECO:0000256" key="5">
    <source>
        <dbReference type="ARBA" id="ARBA00022801"/>
    </source>
</evidence>
<evidence type="ECO:0000256" key="8">
    <source>
        <dbReference type="PIRSR" id="PIRSR606710-1"/>
    </source>
</evidence>
<evidence type="ECO:0000313" key="12">
    <source>
        <dbReference type="Proteomes" id="UP000807306"/>
    </source>
</evidence>
<evidence type="ECO:0000256" key="2">
    <source>
        <dbReference type="ARBA" id="ARBA00004834"/>
    </source>
</evidence>
<dbReference type="OrthoDB" id="195678at2759"/>
<dbReference type="InterPro" id="IPR050727">
    <property type="entry name" value="GH43_arabinanases"/>
</dbReference>
<keyword evidence="6 7" id="KW-0326">Glycosidase</keyword>
<evidence type="ECO:0000256" key="9">
    <source>
        <dbReference type="PIRSR" id="PIRSR606710-2"/>
    </source>
</evidence>
<feature type="signal peptide" evidence="10">
    <location>
        <begin position="1"/>
        <end position="19"/>
    </location>
</feature>
<evidence type="ECO:0000256" key="1">
    <source>
        <dbReference type="ARBA" id="ARBA00000375"/>
    </source>
</evidence>